<evidence type="ECO:0000313" key="1">
    <source>
        <dbReference type="EMBL" id="CAE07078.1"/>
    </source>
</evidence>
<dbReference type="HOGENOM" id="CLU_1407554_0_0_3"/>
<protein>
    <recommendedName>
        <fullName evidence="3">GIY-YIG nuclease family protein</fullName>
    </recommendedName>
</protein>
<name>Q7U8Q0_PARMW</name>
<dbReference type="KEGG" id="syw:SYNW0563"/>
<keyword evidence="2" id="KW-1185">Reference proteome</keyword>
<sequence>MQGDLFATAGLAASPPAELTLDADQLRAWQQRLHHHQAPLFRGAPQSTNQTNLFGASGSDAVSTINPLALTPLPLSFWRWPDSPHAGAAIYLVLDRPADLEQPLLLYVGETMAADRRWKGEHDCKAYLAAYGEALQRCGMAHQLSIRFCSDVPRTTKARRGLEQVLIQHWLPPFNKETRQRWATPFTADL</sequence>
<accession>Q7U8Q0</accession>
<evidence type="ECO:0008006" key="3">
    <source>
        <dbReference type="Google" id="ProtNLM"/>
    </source>
</evidence>
<reference evidence="1 2" key="1">
    <citation type="journal article" date="2003" name="Nature">
        <title>The genome of a motile marine Synechococcus.</title>
        <authorList>
            <person name="Palenik B."/>
            <person name="Brahamsha B."/>
            <person name="Larimer F."/>
            <person name="Land M."/>
            <person name="Hauser L."/>
            <person name="Chain P."/>
            <person name="Lamerdin J."/>
            <person name="Regala W."/>
            <person name="Allen E.A."/>
            <person name="McCarren J."/>
            <person name="Paulsen I."/>
            <person name="Dufresne A."/>
            <person name="Partensky F."/>
            <person name="Webb E."/>
            <person name="Waterbury J."/>
        </authorList>
    </citation>
    <scope>NUCLEOTIDE SEQUENCE [LARGE SCALE GENOMIC DNA]</scope>
    <source>
        <strain evidence="1 2">WH8102</strain>
    </source>
</reference>
<dbReference type="STRING" id="84588.SYNW0563"/>
<gene>
    <name evidence="1" type="ordered locus">SYNW0563</name>
</gene>
<dbReference type="Proteomes" id="UP000001422">
    <property type="component" value="Chromosome"/>
</dbReference>
<dbReference type="eggNOG" id="ENOG50313YR">
    <property type="taxonomic scope" value="Bacteria"/>
</dbReference>
<dbReference type="RefSeq" id="WP_011127432.1">
    <property type="nucleotide sequence ID" value="NC_005070.1"/>
</dbReference>
<evidence type="ECO:0000313" key="2">
    <source>
        <dbReference type="Proteomes" id="UP000001422"/>
    </source>
</evidence>
<dbReference type="AlphaFoldDB" id="Q7U8Q0"/>
<proteinExistence type="predicted"/>
<organism evidence="1 2">
    <name type="scientific">Parasynechococcus marenigrum (strain WH8102)</name>
    <dbReference type="NCBI Taxonomy" id="84588"/>
    <lineage>
        <taxon>Bacteria</taxon>
        <taxon>Bacillati</taxon>
        <taxon>Cyanobacteriota</taxon>
        <taxon>Cyanophyceae</taxon>
        <taxon>Synechococcales</taxon>
        <taxon>Prochlorococcaceae</taxon>
        <taxon>Parasynechococcus</taxon>
        <taxon>Parasynechococcus marenigrum</taxon>
    </lineage>
</organism>
<dbReference type="EMBL" id="BX569690">
    <property type="protein sequence ID" value="CAE07078.1"/>
    <property type="molecule type" value="Genomic_DNA"/>
</dbReference>